<dbReference type="GO" id="GO:0005509">
    <property type="term" value="F:calcium ion binding"/>
    <property type="evidence" value="ECO:0007669"/>
    <property type="project" value="InterPro"/>
</dbReference>
<feature type="region of interest" description="Disordered" evidence="1">
    <location>
        <begin position="790"/>
        <end position="856"/>
    </location>
</feature>
<dbReference type="InterPro" id="IPR015919">
    <property type="entry name" value="Cadherin-like_sf"/>
</dbReference>
<dbReference type="InterPro" id="IPR013783">
    <property type="entry name" value="Ig-like_fold"/>
</dbReference>
<dbReference type="EMBL" id="JANBVO010000002">
    <property type="protein sequence ID" value="KAJ9156623.1"/>
    <property type="molecule type" value="Genomic_DNA"/>
</dbReference>
<keyword evidence="2" id="KW-0812">Transmembrane</keyword>
<feature type="region of interest" description="Disordered" evidence="1">
    <location>
        <begin position="664"/>
        <end position="761"/>
    </location>
</feature>
<protein>
    <submittedName>
        <fullName evidence="4">Axial budding pattern protein 2</fullName>
    </submittedName>
</protein>
<dbReference type="AlphaFoldDB" id="A0AA38VX86"/>
<feature type="compositionally biased region" description="Low complexity" evidence="1">
    <location>
        <begin position="805"/>
        <end position="817"/>
    </location>
</feature>
<dbReference type="Pfam" id="PF05345">
    <property type="entry name" value="He_PIG"/>
    <property type="match status" value="2"/>
</dbReference>
<proteinExistence type="predicted"/>
<keyword evidence="5" id="KW-1185">Reference proteome</keyword>
<keyword evidence="2" id="KW-0472">Membrane</keyword>
<accession>A0AA38VX86</accession>
<feature type="region of interest" description="Disordered" evidence="1">
    <location>
        <begin position="333"/>
        <end position="364"/>
    </location>
</feature>
<organism evidence="4 5">
    <name type="scientific">Pleurostoma richardsiae</name>
    <dbReference type="NCBI Taxonomy" id="41990"/>
    <lineage>
        <taxon>Eukaryota</taxon>
        <taxon>Fungi</taxon>
        <taxon>Dikarya</taxon>
        <taxon>Ascomycota</taxon>
        <taxon>Pezizomycotina</taxon>
        <taxon>Sordariomycetes</taxon>
        <taxon>Sordariomycetidae</taxon>
        <taxon>Calosphaeriales</taxon>
        <taxon>Pleurostomataceae</taxon>
        <taxon>Pleurostoma</taxon>
    </lineage>
</organism>
<comment type="caution">
    <text evidence="4">The sequence shown here is derived from an EMBL/GenBank/DDBJ whole genome shotgun (WGS) entry which is preliminary data.</text>
</comment>
<name>A0AA38VX86_9PEZI</name>
<evidence type="ECO:0000256" key="2">
    <source>
        <dbReference type="SAM" id="Phobius"/>
    </source>
</evidence>
<feature type="domain" description="Dystroglycan-type cadherin-like" evidence="3">
    <location>
        <begin position="25"/>
        <end position="143"/>
    </location>
</feature>
<dbReference type="SUPFAM" id="SSF49313">
    <property type="entry name" value="Cadherin-like"/>
    <property type="match status" value="2"/>
</dbReference>
<feature type="transmembrane region" description="Helical" evidence="2">
    <location>
        <begin position="371"/>
        <end position="394"/>
    </location>
</feature>
<evidence type="ECO:0000259" key="3">
    <source>
        <dbReference type="SMART" id="SM00736"/>
    </source>
</evidence>
<feature type="compositionally biased region" description="Low complexity" evidence="1">
    <location>
        <begin position="333"/>
        <end position="359"/>
    </location>
</feature>
<feature type="region of interest" description="Disordered" evidence="1">
    <location>
        <begin position="549"/>
        <end position="581"/>
    </location>
</feature>
<sequence>MVASDGDGSTALNATLVVSRNPAPVVQVPLSSQISDFGNFSAPSSILSYPDRTFSFSFAQDTFSDSAVSGLNYYAVMDDNSPLPSWVTFTADTLTFSGRTPPFASLVQPPQTFTFQLVASDVVGFSGASVVFSIVVGGHELTVDDPLVELNVTVGVPVNYTSLQGDVMIDGEPANTTDIASISGDGLPSWLTLNSESWEISGTPPSSAKSTTFSVVLEDAFSDSLNITFNVTVIDGAFRDDLPELTAKAGGHLDFDLKPYLWDPTGVEVSADIQPSMPSLSFNTSDKVLSGDIPDSAETSTVRISFRVKSESSDDVDSKDMTLRIASNSVASSTTSSSSASSSSTSTVSASTASTTPSSDGQGKKKASVSAILLAVLLSLLFFSFLLSLGLFCYRRKRQQKRAKQLERKHISAPIPGSFTFNGGMDVNTSMRELDKQYGIGYAQTPNIQRGNSGARRSFLRGLKRPERDLEAPRLPPIPPITLHSPTSSAGGNGATEPNSWLAPFRALTRRGTRRQSTMSDATSISSQEFGINSNVPSMVPSMVLLGEGSSKASSRTHLAAPHTPSIQHTPQMAYSGQSSDEQWQDVYSANASSITLSTTPGLLEARPISGFHSQDATTSEGQSSRPWLKNNAIKFMKHAKAKKSLLSLSTIDTFADRARSRRAPGGLRVFGPADHAPLSDQSRPTSRKGEEPAPEFGNVGSSPAEASRQNNNDLLPAPLRISSHPRPSQEGYSVDSLGISQEPSAAGTPVHPSKTWSTVDSTTDDWLEDISQRLDTAISDNEPNWRIIRDSPAVEASRYRRYDPSGPSSPVVSRVGELSGADEASRSNTNGSLGSAVRSGTRGSSDEEESFAVYI</sequence>
<dbReference type="GO" id="GO:0016020">
    <property type="term" value="C:membrane"/>
    <property type="evidence" value="ECO:0007669"/>
    <property type="project" value="InterPro"/>
</dbReference>
<feature type="region of interest" description="Disordered" evidence="1">
    <location>
        <begin position="467"/>
        <end position="500"/>
    </location>
</feature>
<dbReference type="Gene3D" id="2.60.40.10">
    <property type="entry name" value="Immunoglobulins"/>
    <property type="match status" value="2"/>
</dbReference>
<reference evidence="4" key="1">
    <citation type="submission" date="2022-07" db="EMBL/GenBank/DDBJ databases">
        <title>Fungi with potential for degradation of polypropylene.</title>
        <authorList>
            <person name="Gostincar C."/>
        </authorList>
    </citation>
    <scope>NUCLEOTIDE SEQUENCE</scope>
    <source>
        <strain evidence="4">EXF-13308</strain>
    </source>
</reference>
<gene>
    <name evidence="4" type="ORF">NKR23_g1397</name>
</gene>
<keyword evidence="2" id="KW-1133">Transmembrane helix</keyword>
<evidence type="ECO:0000256" key="1">
    <source>
        <dbReference type="SAM" id="MobiDB-lite"/>
    </source>
</evidence>
<evidence type="ECO:0000313" key="4">
    <source>
        <dbReference type="EMBL" id="KAJ9156623.1"/>
    </source>
</evidence>
<feature type="compositionally biased region" description="Acidic residues" evidence="1">
    <location>
        <begin position="847"/>
        <end position="856"/>
    </location>
</feature>
<dbReference type="SMART" id="SM00736">
    <property type="entry name" value="CADG"/>
    <property type="match status" value="1"/>
</dbReference>
<dbReference type="InterPro" id="IPR006644">
    <property type="entry name" value="Cadg"/>
</dbReference>
<dbReference type="Proteomes" id="UP001174694">
    <property type="component" value="Unassembled WGS sequence"/>
</dbReference>
<feature type="compositionally biased region" description="Polar residues" evidence="1">
    <location>
        <begin position="565"/>
        <end position="581"/>
    </location>
</feature>
<evidence type="ECO:0000313" key="5">
    <source>
        <dbReference type="Proteomes" id="UP001174694"/>
    </source>
</evidence>